<reference evidence="1 2" key="1">
    <citation type="submission" date="2016-07" db="EMBL/GenBank/DDBJ databases">
        <title>Pervasive Adenine N6-methylation of Active Genes in Fungi.</title>
        <authorList>
            <consortium name="DOE Joint Genome Institute"/>
            <person name="Mondo S.J."/>
            <person name="Dannebaum R.O."/>
            <person name="Kuo R.C."/>
            <person name="Labutti K."/>
            <person name="Haridas S."/>
            <person name="Kuo A."/>
            <person name="Salamov A."/>
            <person name="Ahrendt S.R."/>
            <person name="Lipzen A."/>
            <person name="Sullivan W."/>
            <person name="Andreopoulos W.B."/>
            <person name="Clum A."/>
            <person name="Lindquist E."/>
            <person name="Daum C."/>
            <person name="Ramamoorthy G.K."/>
            <person name="Gryganskyi A."/>
            <person name="Culley D."/>
            <person name="Magnuson J.K."/>
            <person name="James T.Y."/>
            <person name="O'Malley M.A."/>
            <person name="Stajich J.E."/>
            <person name="Spatafora J.W."/>
            <person name="Visel A."/>
            <person name="Grigoriev I.V."/>
        </authorList>
    </citation>
    <scope>NUCLEOTIDE SEQUENCE [LARGE SCALE GENOMIC DNA]</scope>
    <source>
        <strain evidence="1 2">NRRL 2496</strain>
    </source>
</reference>
<sequence>LQSLSLQDQAQVLFHMHYNPALERVYELPGCTDVKRTKERYVGDKGLVLALSYHHQQHQDYSYPAQQIGYPQPSASMPHIKIEWLRVTLAWVLSGIKPDIAPTQIYPQRYARLGHALARHGYFKYDPLSEVVLSHIVHRDDMHNSDDVELDLLDYVQAHTHECHTRLSRLQHMLEGSGVDSRVIWKYTFAKSYVIGNGSLLGEEDVVRRIQDSEEEWRLKQQSIARRI</sequence>
<name>A0A1X2H7D6_SYNRA</name>
<proteinExistence type="predicted"/>
<evidence type="ECO:0000313" key="1">
    <source>
        <dbReference type="EMBL" id="ORY94476.1"/>
    </source>
</evidence>
<feature type="non-terminal residue" evidence="1">
    <location>
        <position position="228"/>
    </location>
</feature>
<dbReference type="OrthoDB" id="2217005at2759"/>
<keyword evidence="2" id="KW-1185">Reference proteome</keyword>
<organism evidence="1 2">
    <name type="scientific">Syncephalastrum racemosum</name>
    <name type="common">Filamentous fungus</name>
    <dbReference type="NCBI Taxonomy" id="13706"/>
    <lineage>
        <taxon>Eukaryota</taxon>
        <taxon>Fungi</taxon>
        <taxon>Fungi incertae sedis</taxon>
        <taxon>Mucoromycota</taxon>
        <taxon>Mucoromycotina</taxon>
        <taxon>Mucoromycetes</taxon>
        <taxon>Mucorales</taxon>
        <taxon>Syncephalastraceae</taxon>
        <taxon>Syncephalastrum</taxon>
    </lineage>
</organism>
<protein>
    <submittedName>
        <fullName evidence="1">Uncharacterized protein</fullName>
    </submittedName>
</protein>
<feature type="non-terminal residue" evidence="1">
    <location>
        <position position="1"/>
    </location>
</feature>
<dbReference type="InParanoid" id="A0A1X2H7D6"/>
<dbReference type="STRING" id="13706.A0A1X2H7D6"/>
<dbReference type="AlphaFoldDB" id="A0A1X2H7D6"/>
<comment type="caution">
    <text evidence="1">The sequence shown here is derived from an EMBL/GenBank/DDBJ whole genome shotgun (WGS) entry which is preliminary data.</text>
</comment>
<evidence type="ECO:0000313" key="2">
    <source>
        <dbReference type="Proteomes" id="UP000242180"/>
    </source>
</evidence>
<accession>A0A1X2H7D6</accession>
<dbReference type="Proteomes" id="UP000242180">
    <property type="component" value="Unassembled WGS sequence"/>
</dbReference>
<dbReference type="EMBL" id="MCGN01000007">
    <property type="protein sequence ID" value="ORY94476.1"/>
    <property type="molecule type" value="Genomic_DNA"/>
</dbReference>
<gene>
    <name evidence="1" type="ORF">BCR43DRAFT_413502</name>
</gene>
<dbReference type="OMA" id="AHTHECH"/>